<reference evidence="2 3" key="1">
    <citation type="submission" date="2018-01" db="EMBL/GenBank/DDBJ databases">
        <title>Complete genome sequence of Streptomyces lunaelactis MM109T, a Ferroverdin A producer isolated from cave moonmilk deposits.</title>
        <authorList>
            <person name="Naome A."/>
            <person name="Martinet L."/>
            <person name="Maciejewska M."/>
            <person name="Anderssen S."/>
            <person name="Adam D."/>
            <person name="Tenconi E."/>
            <person name="Deflandre B."/>
            <person name="Arguelles-Arias A."/>
            <person name="Calusinska M."/>
            <person name="Copieters W."/>
            <person name="Karim L."/>
            <person name="Hanikenne M."/>
            <person name="Baurain D."/>
            <person name="van Wezel G."/>
            <person name="Smargiasso N."/>
            <person name="de Pauw E."/>
            <person name="Delfosse P."/>
            <person name="Rigali S."/>
        </authorList>
    </citation>
    <scope>NUCLEOTIDE SEQUENCE [LARGE SCALE GENOMIC DNA]</scope>
    <source>
        <strain evidence="2 3">MM109</strain>
    </source>
</reference>
<protein>
    <submittedName>
        <fullName evidence="2">Uncharacterized protein</fullName>
    </submittedName>
</protein>
<sequence>MLRGRYLRSLVGIKITDAPGPQALRERVEKTLPPAHRIERQVVQKLDAEFSEANFRDKHDQMVNGGWRFQIRAGGKLHDVVLTAHPHTWRRDVAGTSPENDGKGFERSAETRHRPEPDKTSLTTSEAGVDLPFTIVRPVAGRDDLLGIGSLSVKAGGATHAADTSAETITETAAKTTLTGRTDTYVSAFRYEAVVIGPDGRSLPQPNSTKIAADVTAQIARPEPDDTTGTTAGANTERDGRADSRPLDITGLEAVRDQVFGQLPREARPDGTAHNAIIEFLTPKNVLDGYEHASGWGLTSKRLDLSDGGHAWLRLTLEPDGSTHEGTVSGKDTLSAKSTAEHSTGRTDNATWSFGGSGGGAHRVWKDANTKESTWLTLTGGYTYAHSQAHQEKGKQTFSLENSIEHTRKGDLIATKVRFRVEVLHEQLSPGTDGLYAVRPVKEPAPAVRDEENPPALPTGEVVTVRPRPVEVQDGRGVRADAPHDLREPLTAHRTAYVDFPGSTELERHITGRLSTLAPGILPPPGGGRTTPQAMENQRILRERLSPSALRSAGDQLLGGTFRITLDASHLPGLPGRTYEAVIRADLGGGTHHGPSEATENNTVTRAHSSDKAVTRGDKHTLGMSGNVRRALNPLDTVRVFGLGGGDGSYGPARQIVDGADTQVKRGFQHRGEADVFGYPVTYSVMVGPHQEGTGNATQSAHGSEEIVRPAGNGELRVEVRRPEASASAPRYLRADRLPQTHIVLHVADEAGFGREAEIALRRAYEARDAASDGPDVPDLSKALESLSGQAQLRSLVSASHAGWANTHDQHVGAGRNRDTVGLSVRTRLRDLAYKETLPGDGTLELEVKSSGSTTLADQWSASLKGNLGPDAGRFPETPAGELTTSYQVRGGARGKFGYQWDGADTFKQQTSTTRKVSHKDTWHVYEAMAEISVAGRVTDAKGVPHVGAPVPRTHKVLVLLSDEDVARLKAEQAAPTATTGPAGTAPGQGTVSEQATPSTQPTPSETRTAPELRRATLLEQGVTGGALADVPGTDAVLKEIDEQLRGRNDDMVPVAALPFADTYSPDNLAANFDALLGPGILDRHVQETRAGRTITEVLVRGVPDGWRDDGERSDRPLTREVSAAQTVKGKAAGRWSLGAEATFRAAVMPPLTHMNAVALAPRAGGEGSRGNGAESGVTTTVGHKTSGFGDVNARFSTDMRLEVTVTRRTETGRFVNLPKPPEPVAAPSRVTVWVPESLTEKVTSPPHPRAADVPDHSSAAASAARPDDIELGLMRGAPPAGHENWQVALREAHDLVGFDNTKVLHDVAVQAQATPRPWGSGTLGRAGAYSSAALSFGAEGARWAANVALPEALTTMARRVVDSFVADPRLRREHDLNQEQRLTLEEQFAIRRTLSGQSLPAVFHQLQNAGTPYPIPGTSLALSMEAAGPAVELSSRDAADDELSVAVKDESVTAASDAYNWNVSPIELSVLTSQPTVSVPLGTGSISFARDQSYDSFRPVTRRPGTPGRPTPDTALPHGKPATDPGKAQLTGPQALMRQPVRITVHTQDDKGPYGTPRTVPGHVFYWTTNVGSEPAPEAAAPPRDTETPTEAPREPAQSSQSAANTEPVKAPAPGSTAPRTTPPGLPAESSPASTTSTASPAENMPAAPSGTVHEQQPPDQPSLPQHPGQPSPVPLFNRSVPFGEGETRPAPEQIAHIGTMAADVARTAVGTKAGRALPSVTITGHGNGSVSGQPHFGRTLQVGKERADSVEDHFSAHLTDHLAYLGSPLTAGAFDIRSESQGHDLPSGTDTANDALDTRHQVVVTVTLPSADGAAQPAVVPPTETEIQAEIPTAAETGTAPPAVQLVTAPAPPPPPPPARELSELEQRASETAIRRHKIGGETIAYLFHDGARTDEVSRTIGEHPSWVNERALGQWVVGLPLTSRYTALVALNKWTRSGEGLQGESLLYLGANSDFHHPLFTTSAREMTFVGVDPAGLNDVARKKHLDNVVLVMQENLVSYAKDGYTVETTEIVPGRVARLTVHGSDGQKELSIEYRSETYDEFVEAHPGATFDVVMDKDSWLLDWKNHEHAAVAETIGGLLSDGGTWIGGLQLPDSARGPFSELSLSGQGVAHPMWSGYEELHLRQKAARPAVVPAADSSADGGASADADALFQAAMAAARDHFLFMDREFNEGEYQMMLTDELESSLPYHPLFAEQPERTAALLSGLASLLSERIAAFTKTEGDFSPRRILLDLARMLEIDLATLSPADAGGPAPL</sequence>
<feature type="compositionally biased region" description="Polar residues" evidence="1">
    <location>
        <begin position="992"/>
        <end position="1008"/>
    </location>
</feature>
<name>A0A2R4SXP0_9ACTN</name>
<feature type="region of interest" description="Disordered" evidence="1">
    <location>
        <begin position="973"/>
        <end position="1012"/>
    </location>
</feature>
<feature type="compositionally biased region" description="Low complexity" evidence="1">
    <location>
        <begin position="973"/>
        <end position="991"/>
    </location>
</feature>
<evidence type="ECO:0000256" key="1">
    <source>
        <dbReference type="SAM" id="MobiDB-lite"/>
    </source>
</evidence>
<feature type="region of interest" description="Disordered" evidence="1">
    <location>
        <begin position="1240"/>
        <end position="1265"/>
    </location>
</feature>
<feature type="compositionally biased region" description="Polar residues" evidence="1">
    <location>
        <begin position="598"/>
        <end position="607"/>
    </location>
</feature>
<feature type="region of interest" description="Disordered" evidence="1">
    <location>
        <begin position="220"/>
        <end position="247"/>
    </location>
</feature>
<dbReference type="EMBL" id="CP026304">
    <property type="protein sequence ID" value="AVZ71604.1"/>
    <property type="molecule type" value="Genomic_DNA"/>
</dbReference>
<feature type="region of interest" description="Disordered" evidence="1">
    <location>
        <begin position="1163"/>
        <end position="1186"/>
    </location>
</feature>
<dbReference type="OrthoDB" id="1215854at2"/>
<feature type="region of interest" description="Disordered" evidence="1">
    <location>
        <begin position="587"/>
        <end position="625"/>
    </location>
</feature>
<feature type="region of interest" description="Disordered" evidence="1">
    <location>
        <begin position="1495"/>
        <end position="1535"/>
    </location>
</feature>
<feature type="region of interest" description="Disordered" evidence="1">
    <location>
        <begin position="319"/>
        <end position="359"/>
    </location>
</feature>
<dbReference type="Proteomes" id="UP000244201">
    <property type="component" value="Chromosome"/>
</dbReference>
<gene>
    <name evidence="2" type="ORF">SLUN_04770</name>
</gene>
<feature type="compositionally biased region" description="Low complexity" evidence="1">
    <location>
        <begin position="1628"/>
        <end position="1644"/>
    </location>
</feature>
<dbReference type="PANTHER" id="PTHR24216">
    <property type="entry name" value="PAXILLIN-RELATED"/>
    <property type="match status" value="1"/>
</dbReference>
<feature type="region of interest" description="Disordered" evidence="1">
    <location>
        <begin position="1569"/>
        <end position="1691"/>
    </location>
</feature>
<feature type="compositionally biased region" description="Basic and acidic residues" evidence="1">
    <location>
        <begin position="608"/>
        <end position="621"/>
    </location>
</feature>
<dbReference type="RefSeq" id="WP_108147294.1">
    <property type="nucleotide sequence ID" value="NZ_CP026304.1"/>
</dbReference>
<feature type="compositionally biased region" description="Low complexity" evidence="1">
    <location>
        <begin position="1575"/>
        <end position="1598"/>
    </location>
</feature>
<feature type="compositionally biased region" description="Low complexity" evidence="1">
    <location>
        <begin position="1499"/>
        <end position="1515"/>
    </location>
</feature>
<dbReference type="KEGG" id="slk:SLUN_04770"/>
<organism evidence="2 3">
    <name type="scientific">Streptomyces lunaelactis</name>
    <dbReference type="NCBI Taxonomy" id="1535768"/>
    <lineage>
        <taxon>Bacteria</taxon>
        <taxon>Bacillati</taxon>
        <taxon>Actinomycetota</taxon>
        <taxon>Actinomycetes</taxon>
        <taxon>Kitasatosporales</taxon>
        <taxon>Streptomycetaceae</taxon>
        <taxon>Streptomyces</taxon>
    </lineage>
</organism>
<keyword evidence="3" id="KW-1185">Reference proteome</keyword>
<feature type="compositionally biased region" description="Basic and acidic residues" evidence="1">
    <location>
        <begin position="100"/>
        <end position="119"/>
    </location>
</feature>
<feature type="compositionally biased region" description="Basic and acidic residues" evidence="1">
    <location>
        <begin position="236"/>
        <end position="246"/>
    </location>
</feature>
<accession>A0A2R4SXP0</accession>
<dbReference type="GeneID" id="55654579"/>
<feature type="region of interest" description="Disordered" evidence="1">
    <location>
        <begin position="90"/>
        <end position="126"/>
    </location>
</feature>
<evidence type="ECO:0000313" key="2">
    <source>
        <dbReference type="EMBL" id="AVZ71604.1"/>
    </source>
</evidence>
<proteinExistence type="predicted"/>
<evidence type="ECO:0000313" key="3">
    <source>
        <dbReference type="Proteomes" id="UP000244201"/>
    </source>
</evidence>
<feature type="compositionally biased region" description="Polar residues" evidence="1">
    <location>
        <begin position="324"/>
        <end position="338"/>
    </location>
</feature>